<feature type="compositionally biased region" description="Polar residues" evidence="2">
    <location>
        <begin position="17"/>
        <end position="27"/>
    </location>
</feature>
<sequence length="1519" mass="167004">MMAPDRAKSTKRKRSSTIDSKNTTPRSTPRKRQKKTGKRQHEQPAGLDQSAQPASVESDPFYEARAILKETKNKYLIDWENDRVTGEVYQPTWEPKRNANKLLVEDWKCRKLGEQGPKQQPQQQEPTSAPSPAASAARPQTDTSGSPAPTTPSAAAPKRKSHAPKRRRIVQSSSPSPEPEPEADSVPVNSPALDESRVIPETEPRETRQPAVIVTQHTDFNPSDYERFSASQIPWGSSQAAPASSPQLQQTDFTVNSSQAPSSPHTAESYNVLAEKLLRQPRFGKGAIVPDSQTLPGDSNFAPSTQTCSGAESQLAQIQAEQTDSAATRAQQDSSASASAQFTNSREADLSAPVPETDSIEEVPSSPAAPSHNEEQFLNPLQRESPWQSVSSASSPPPTESPDKSTQSQTGSGNPQPSLGDQGESQARAAHEHTQDLETNADSRALSPKSRPQEQRQATTERFLEDSVAERTTQESEAQEQESVCVPNSIEQRAGSQDQGPPDQQTETSTKDQEHNTGEQEDGEQDHTQEIHALPEIAETNEQEVVDGEQTGDQENAPDLNEESGESAEAQNFLTCPEKSSDNGTEPSGSSERAKTPPQDLAEVSAQDVTENSPNSHRSVQDFVISEQNHHASAPVLNQQEDSEQTDLQHNSDHWQAAQYVPELDLDRLQTESSGSRPSDHADTSRISPSKKRKDSSQDSAESGVLSQTDPNVVRHPFAQADSYVPTPKDIVPSIEGRTEQPYRGGYFKRLRGMPQTPQPANSSTGGPDQSNPQLTLTEELRKLHADNKAERERKKAELEARYNETAPKSPSLEASTRSPSAIPPHGSQPAMEPQHTLMPSNLSAEAHVDAGHLPDAQDENSLPEIRYPASDTEMPDDSSPSVLLDEPIIGEAEYLIGLSMEGLQGDQYRREIAFKADAITKFTEDDSPDEQVVHEIHDLLKKVDNVITHMDLGFANADALTQYDNSADGMVAWSNNSSTKFRFLGGVLDNLRHLNLHFVILSRPGTLMEIVEKFVGGMGVAYSLGGNVNRQAFEAENSLFVTILSTELEHVEEDLPAADLIFAMDSTFRCQDPKTRALRNNLRGRKDSIPVITPIVTNSLEHVERCISSSLQGPARTKLVVRFMAELRQLAGRVEVSTKADHAVKLIVPSIDTDLDHHEAWPLPRVASIKDDVHFDESMISSLSVSSSVPVGTMTPSAGQKRHLEIEDEDSAKRARMTLQPEPGTINPNDITCISDSVPGVSQSHGLSSNSILDEHIKTYRKDEKLRKKLKSTQERLKEFEDALTLCQGETEMQKQLILDLKRENTELKLGQVNAADRIRTQNATLNSLRNERSTLKEQLGEARGQLESSSIPEVAEREQLRRERDEALAKLERAQKARETENKESEFFRSQYQEASNQATALSTEVTTLTQQMREFEKLASGERERARKLTLETATNTYKEEVDRLTVQLRDREELIKQKNDEIKAIRGRQGVGTRAGSVPRSPRITGGGPGSRGGSPAPSGLGHGGRLGALRNFNA</sequence>
<feature type="coiled-coil region" evidence="1">
    <location>
        <begin position="1264"/>
        <end position="1291"/>
    </location>
</feature>
<feature type="compositionally biased region" description="Low complexity" evidence="2">
    <location>
        <begin position="237"/>
        <end position="250"/>
    </location>
</feature>
<feature type="compositionally biased region" description="Acidic residues" evidence="2">
    <location>
        <begin position="539"/>
        <end position="552"/>
    </location>
</feature>
<gene>
    <name evidence="3" type="ORF">SLS56_003518</name>
</gene>
<feature type="region of interest" description="Disordered" evidence="2">
    <location>
        <begin position="1188"/>
        <end position="1210"/>
    </location>
</feature>
<protein>
    <recommendedName>
        <fullName evidence="5">Chromo domain-containing protein</fullName>
    </recommendedName>
</protein>
<feature type="compositionally biased region" description="Polar residues" evidence="2">
    <location>
        <begin position="251"/>
        <end position="268"/>
    </location>
</feature>
<feature type="region of interest" description="Disordered" evidence="2">
    <location>
        <begin position="1"/>
        <end position="58"/>
    </location>
</feature>
<feature type="compositionally biased region" description="Basic and acidic residues" evidence="2">
    <location>
        <begin position="462"/>
        <end position="474"/>
    </location>
</feature>
<evidence type="ECO:0000313" key="3">
    <source>
        <dbReference type="EMBL" id="KAL1632619.1"/>
    </source>
</evidence>
<feature type="compositionally biased region" description="Low complexity" evidence="2">
    <location>
        <begin position="385"/>
        <end position="394"/>
    </location>
</feature>
<feature type="compositionally biased region" description="Basic and acidic residues" evidence="2">
    <location>
        <begin position="779"/>
        <end position="803"/>
    </location>
</feature>
<name>A0ABR3SZ67_9PEZI</name>
<keyword evidence="1" id="KW-0175">Coiled coil</keyword>
<dbReference type="Proteomes" id="UP001521116">
    <property type="component" value="Unassembled WGS sequence"/>
</dbReference>
<feature type="compositionally biased region" description="Polar residues" evidence="2">
    <location>
        <begin position="582"/>
        <end position="591"/>
    </location>
</feature>
<feature type="compositionally biased region" description="Polar residues" evidence="2">
    <location>
        <begin position="607"/>
        <end position="618"/>
    </location>
</feature>
<evidence type="ECO:0000256" key="1">
    <source>
        <dbReference type="SAM" id="Coils"/>
    </source>
</evidence>
<dbReference type="InterPro" id="IPR021006">
    <property type="entry name" value="Hda2/3"/>
</dbReference>
<feature type="compositionally biased region" description="Basic residues" evidence="2">
    <location>
        <begin position="28"/>
        <end position="38"/>
    </location>
</feature>
<dbReference type="InterPro" id="IPR038609">
    <property type="entry name" value="HDA1_su2/3_sf"/>
</dbReference>
<feature type="region of interest" description="Disordered" evidence="2">
    <location>
        <begin position="853"/>
        <end position="883"/>
    </location>
</feature>
<feature type="compositionally biased region" description="Basic and acidic residues" evidence="2">
    <location>
        <begin position="509"/>
        <end position="518"/>
    </location>
</feature>
<feature type="compositionally biased region" description="Low complexity" evidence="2">
    <location>
        <begin position="117"/>
        <end position="156"/>
    </location>
</feature>
<dbReference type="Gene3D" id="3.40.50.12360">
    <property type="match status" value="1"/>
</dbReference>
<feature type="compositionally biased region" description="Basic residues" evidence="2">
    <location>
        <begin position="157"/>
        <end position="169"/>
    </location>
</feature>
<dbReference type="Pfam" id="PF11496">
    <property type="entry name" value="HDA2-3"/>
    <property type="match status" value="1"/>
</dbReference>
<feature type="coiled-coil region" evidence="1">
    <location>
        <begin position="1320"/>
        <end position="1414"/>
    </location>
</feature>
<keyword evidence="4" id="KW-1185">Reference proteome</keyword>
<evidence type="ECO:0000256" key="2">
    <source>
        <dbReference type="SAM" id="MobiDB-lite"/>
    </source>
</evidence>
<feature type="region of interest" description="Disordered" evidence="2">
    <location>
        <begin position="284"/>
        <end position="836"/>
    </location>
</feature>
<accession>A0ABR3SZ67</accession>
<evidence type="ECO:0008006" key="5">
    <source>
        <dbReference type="Google" id="ProtNLM"/>
    </source>
</evidence>
<feature type="compositionally biased region" description="Polar residues" evidence="2">
    <location>
        <begin position="291"/>
        <end position="324"/>
    </location>
</feature>
<feature type="compositionally biased region" description="Polar residues" evidence="2">
    <location>
        <begin position="698"/>
        <end position="711"/>
    </location>
</feature>
<feature type="region of interest" description="Disordered" evidence="2">
    <location>
        <begin position="72"/>
        <end position="268"/>
    </location>
</feature>
<feature type="compositionally biased region" description="Polar residues" evidence="2">
    <location>
        <begin position="759"/>
        <end position="777"/>
    </location>
</feature>
<dbReference type="EMBL" id="JAJVDC020000028">
    <property type="protein sequence ID" value="KAL1632619.1"/>
    <property type="molecule type" value="Genomic_DNA"/>
</dbReference>
<organism evidence="3 4">
    <name type="scientific">Neofusicoccum ribis</name>
    <dbReference type="NCBI Taxonomy" id="45134"/>
    <lineage>
        <taxon>Eukaryota</taxon>
        <taxon>Fungi</taxon>
        <taxon>Dikarya</taxon>
        <taxon>Ascomycota</taxon>
        <taxon>Pezizomycotina</taxon>
        <taxon>Dothideomycetes</taxon>
        <taxon>Dothideomycetes incertae sedis</taxon>
        <taxon>Botryosphaeriales</taxon>
        <taxon>Botryosphaeriaceae</taxon>
        <taxon>Neofusicoccum</taxon>
    </lineage>
</organism>
<feature type="compositionally biased region" description="Low complexity" evidence="2">
    <location>
        <begin position="325"/>
        <end position="341"/>
    </location>
</feature>
<feature type="compositionally biased region" description="Basic and acidic residues" evidence="2">
    <location>
        <begin position="72"/>
        <end position="85"/>
    </location>
</feature>
<feature type="compositionally biased region" description="Polar residues" evidence="2">
    <location>
        <begin position="489"/>
        <end position="508"/>
    </location>
</feature>
<feature type="compositionally biased region" description="Basic and acidic residues" evidence="2">
    <location>
        <begin position="194"/>
        <end position="208"/>
    </location>
</feature>
<feature type="compositionally biased region" description="Polar residues" evidence="2">
    <location>
        <begin position="404"/>
        <end position="425"/>
    </location>
</feature>
<feature type="region of interest" description="Disordered" evidence="2">
    <location>
        <begin position="1470"/>
        <end position="1519"/>
    </location>
</feature>
<comment type="caution">
    <text evidence="3">The sequence shown here is derived from an EMBL/GenBank/DDBJ whole genome shotgun (WGS) entry which is preliminary data.</text>
</comment>
<proteinExistence type="predicted"/>
<reference evidence="3 4" key="1">
    <citation type="submission" date="2024-02" db="EMBL/GenBank/DDBJ databases">
        <title>De novo assembly and annotation of 12 fungi associated with fruit tree decline syndrome in Ontario, Canada.</title>
        <authorList>
            <person name="Sulman M."/>
            <person name="Ellouze W."/>
            <person name="Ilyukhin E."/>
        </authorList>
    </citation>
    <scope>NUCLEOTIDE SEQUENCE [LARGE SCALE GENOMIC DNA]</scope>
    <source>
        <strain evidence="3 4">M1-105</strain>
    </source>
</reference>
<feature type="compositionally biased region" description="Polar residues" evidence="2">
    <location>
        <begin position="807"/>
        <end position="820"/>
    </location>
</feature>
<feature type="compositionally biased region" description="Basic and acidic residues" evidence="2">
    <location>
        <begin position="103"/>
        <end position="113"/>
    </location>
</feature>
<evidence type="ECO:0000313" key="4">
    <source>
        <dbReference type="Proteomes" id="UP001521116"/>
    </source>
</evidence>